<sequence length="823" mass="98367">MSNENQPSLSSNSNHVVEITKNEPHNGKKISKIVLSLNMRYAATWSKEDQSICGWQIIDDFAFEFKYSAGIQELYEEFYSKHSKALSNKELIVHPQLEAISNNKLVVINFVSKFKKEAEEVSKNIFDLVKKKKIKLESLENLIFSDFHLPFYVINNKEDLAIHMPIKRFNKIHATIFIFYSKDLHDHYWQSKKTINCGTMGEIRAYHSTDNGKLFILDACGLLTQWDLYTLRLEKQYQLEWDKTWITYGLEEKFYIFNNNFTLFAICLQAFDYLFINVYLTENAIPLSCKYERHNKRLSHMEFISFDEGERLLLFFEDMIEIRDPYCLDHCIIVSNLCEKFLAEINGKENMQNADLYIIRNENMYIILEGRIFVQKFSKKQWIDFLRNKLQDYNEIKFLPSKLQIKKFLQGILDENINKSDNEFINRKDVEKPYKGLLIEWKLTKNKRKGITLQAFRKFDANIEKWNQVGEREIQPDHLLGYKFVYECKLLDNEDLVMITSIGLLIWTVWQKKEIRLRYYKGFPFTPYYLKKKDFKNRYILGDYINRESEYRKLEFSAKKPHINKLIKEIQNYKKNILPPLDFDTVIQYHEEVCIDGKYLFNELLDDYIEDKITLALYGQQLLMCLLKNNNYMIAEKLYKQCMKINQEQTNFLINIKLLEIITFSFIDLSQKFPDLLKEFLSRIAFIVFNESKDLVDDKFLSSHLQNYRNYSQPFNQDFFNNLSSFFIKAIIDLLRFYRVHLDELQDMIKTIKNNKWKVTDEQPYLIDTILKITGVDEISDEKIDKSNEQIEQINKKIDENNEKINEKIDKLVELITKNQEHN</sequence>
<evidence type="ECO:0000313" key="4">
    <source>
        <dbReference type="Proteomes" id="UP000789901"/>
    </source>
</evidence>
<proteinExistence type="predicted"/>
<comment type="caution">
    <text evidence="3">The sequence shown here is derived from an EMBL/GenBank/DDBJ whole genome shotgun (WGS) entry which is preliminary data.</text>
</comment>
<accession>A0ABN7VE41</accession>
<dbReference type="Proteomes" id="UP000789901">
    <property type="component" value="Unassembled WGS sequence"/>
</dbReference>
<feature type="compositionally biased region" description="Polar residues" evidence="2">
    <location>
        <begin position="1"/>
        <end position="15"/>
    </location>
</feature>
<feature type="non-terminal residue" evidence="3">
    <location>
        <position position="823"/>
    </location>
</feature>
<feature type="coiled-coil region" evidence="1">
    <location>
        <begin position="735"/>
        <end position="815"/>
    </location>
</feature>
<gene>
    <name evidence="3" type="ORF">GMARGA_LOCUS17648</name>
</gene>
<organism evidence="3 4">
    <name type="scientific">Gigaspora margarita</name>
    <dbReference type="NCBI Taxonomy" id="4874"/>
    <lineage>
        <taxon>Eukaryota</taxon>
        <taxon>Fungi</taxon>
        <taxon>Fungi incertae sedis</taxon>
        <taxon>Mucoromycota</taxon>
        <taxon>Glomeromycotina</taxon>
        <taxon>Glomeromycetes</taxon>
        <taxon>Diversisporales</taxon>
        <taxon>Gigasporaceae</taxon>
        <taxon>Gigaspora</taxon>
    </lineage>
</organism>
<protein>
    <submittedName>
        <fullName evidence="3">16369_t:CDS:1</fullName>
    </submittedName>
</protein>
<feature type="region of interest" description="Disordered" evidence="2">
    <location>
        <begin position="1"/>
        <end position="21"/>
    </location>
</feature>
<evidence type="ECO:0000256" key="1">
    <source>
        <dbReference type="SAM" id="Coils"/>
    </source>
</evidence>
<name>A0ABN7VE41_GIGMA</name>
<keyword evidence="4" id="KW-1185">Reference proteome</keyword>
<keyword evidence="1" id="KW-0175">Coiled coil</keyword>
<reference evidence="3 4" key="1">
    <citation type="submission" date="2021-06" db="EMBL/GenBank/DDBJ databases">
        <authorList>
            <person name="Kallberg Y."/>
            <person name="Tangrot J."/>
            <person name="Rosling A."/>
        </authorList>
    </citation>
    <scope>NUCLEOTIDE SEQUENCE [LARGE SCALE GENOMIC DNA]</scope>
    <source>
        <strain evidence="3 4">120-4 pot B 10/14</strain>
    </source>
</reference>
<evidence type="ECO:0000256" key="2">
    <source>
        <dbReference type="SAM" id="MobiDB-lite"/>
    </source>
</evidence>
<evidence type="ECO:0000313" key="3">
    <source>
        <dbReference type="EMBL" id="CAG8762540.1"/>
    </source>
</evidence>
<dbReference type="EMBL" id="CAJVQB010013504">
    <property type="protein sequence ID" value="CAG8762540.1"/>
    <property type="molecule type" value="Genomic_DNA"/>
</dbReference>